<dbReference type="Gene3D" id="3.40.50.1820">
    <property type="entry name" value="alpha/beta hydrolase"/>
    <property type="match status" value="1"/>
</dbReference>
<dbReference type="InterPro" id="IPR000073">
    <property type="entry name" value="AB_hydrolase_1"/>
</dbReference>
<feature type="domain" description="AB hydrolase-1" evidence="1">
    <location>
        <begin position="37"/>
        <end position="270"/>
    </location>
</feature>
<dbReference type="RefSeq" id="WP_176107906.1">
    <property type="nucleotide sequence ID" value="NZ_JAALDK010000001.1"/>
</dbReference>
<dbReference type="Proteomes" id="UP000594380">
    <property type="component" value="Unassembled WGS sequence"/>
</dbReference>
<protein>
    <submittedName>
        <fullName evidence="2">Alpha/beta hydrolase</fullName>
    </submittedName>
</protein>
<dbReference type="PANTHER" id="PTHR43433:SF5">
    <property type="entry name" value="AB HYDROLASE-1 DOMAIN-CONTAINING PROTEIN"/>
    <property type="match status" value="1"/>
</dbReference>
<dbReference type="InterPro" id="IPR029058">
    <property type="entry name" value="AB_hydrolase_fold"/>
</dbReference>
<sequence>MTKTLANDSPSSHSATQFADLPGRRLAYRRFGSGRPIVLCVRFRGTMDSWDPLFLDSLVAQGFEVTVFDYSGLGQSTGERTYHPASLARDAIELITALGIRRVIIAGWSVGGMAAQIVLAQAPQLVSHAVLIATTPPGPLSRTGEPLFYTLAKRENDFEDFVSLFFEPTSPASRTAAEASSMRLAARQSDVSPQVPWQWAAEQLGEGPKNPAFPADAVLQALKTTSIPVLHLGGDHDIVFPVENWYALNGQLPTLQLITFPRSGHGPHLQFPHAAAMHIAAFVE</sequence>
<name>A0A7Y6JZ72_9BURK</name>
<accession>A0A7Y6JZ72</accession>
<dbReference type="EMBL" id="JAALDK010000001">
    <property type="protein sequence ID" value="NUY01462.1"/>
    <property type="molecule type" value="Genomic_DNA"/>
</dbReference>
<evidence type="ECO:0000259" key="1">
    <source>
        <dbReference type="Pfam" id="PF00561"/>
    </source>
</evidence>
<proteinExistence type="predicted"/>
<dbReference type="Pfam" id="PF00561">
    <property type="entry name" value="Abhydrolase_1"/>
    <property type="match status" value="1"/>
</dbReference>
<dbReference type="PANTHER" id="PTHR43433">
    <property type="entry name" value="HYDROLASE, ALPHA/BETA FOLD FAMILY PROTEIN"/>
    <property type="match status" value="1"/>
</dbReference>
<dbReference type="GO" id="GO:0016787">
    <property type="term" value="F:hydrolase activity"/>
    <property type="evidence" value="ECO:0007669"/>
    <property type="project" value="UniProtKB-KW"/>
</dbReference>
<dbReference type="GeneID" id="301102145"/>
<dbReference type="SUPFAM" id="SSF53474">
    <property type="entry name" value="alpha/beta-Hydrolases"/>
    <property type="match status" value="1"/>
</dbReference>
<reference evidence="2 3" key="1">
    <citation type="submission" date="2020-02" db="EMBL/GenBank/DDBJ databases">
        <title>Paraburkholderia simonii sp. nov. and Paraburkholderia youngii sp. nov. Brazilian and Mexican Mimosa-associated rhizobia.</title>
        <authorList>
            <person name="Mavima L."/>
            <person name="Beukes C.W."/>
            <person name="Chan W.Y."/>
            <person name="Palmer M."/>
            <person name="De Meyer S.E."/>
            <person name="James E.K."/>
            <person name="Venter S.N."/>
            <person name="Steenkamp E.T."/>
        </authorList>
    </citation>
    <scope>NUCLEOTIDE SEQUENCE [LARGE SCALE GENOMIC DNA]</scope>
    <source>
        <strain evidence="2 3">JPY169</strain>
    </source>
</reference>
<organism evidence="2 3">
    <name type="scientific">Paraburkholderia youngii</name>
    <dbReference type="NCBI Taxonomy" id="2782701"/>
    <lineage>
        <taxon>Bacteria</taxon>
        <taxon>Pseudomonadati</taxon>
        <taxon>Pseudomonadota</taxon>
        <taxon>Betaproteobacteria</taxon>
        <taxon>Burkholderiales</taxon>
        <taxon>Burkholderiaceae</taxon>
        <taxon>Paraburkholderia</taxon>
    </lineage>
</organism>
<keyword evidence="2" id="KW-0378">Hydrolase</keyword>
<evidence type="ECO:0000313" key="3">
    <source>
        <dbReference type="Proteomes" id="UP000594380"/>
    </source>
</evidence>
<dbReference type="AlphaFoldDB" id="A0A7Y6JZ72"/>
<gene>
    <name evidence="2" type="ORF">G5S42_17565</name>
</gene>
<dbReference type="InterPro" id="IPR050471">
    <property type="entry name" value="AB_hydrolase"/>
</dbReference>
<comment type="caution">
    <text evidence="2">The sequence shown here is derived from an EMBL/GenBank/DDBJ whole genome shotgun (WGS) entry which is preliminary data.</text>
</comment>
<evidence type="ECO:0000313" key="2">
    <source>
        <dbReference type="EMBL" id="NUY01462.1"/>
    </source>
</evidence>